<name>A0A2T3YWQ8_TRIA4</name>
<gene>
    <name evidence="2" type="ORF">M441DRAFT_50998</name>
</gene>
<reference evidence="2 3" key="1">
    <citation type="submission" date="2016-07" db="EMBL/GenBank/DDBJ databases">
        <title>Multiple horizontal gene transfer events from other fungi enriched the ability of initially mycotrophic Trichoderma (Ascomycota) to feed on dead plant biomass.</title>
        <authorList>
            <consortium name="DOE Joint Genome Institute"/>
            <person name="Aerts A."/>
            <person name="Atanasova L."/>
            <person name="Chenthamara K."/>
            <person name="Zhang J."/>
            <person name="Grujic M."/>
            <person name="Henrissat B."/>
            <person name="Kuo A."/>
            <person name="Salamov A."/>
            <person name="Lipzen A."/>
            <person name="Labutti K."/>
            <person name="Barry K."/>
            <person name="Miao Y."/>
            <person name="Rahimi M.J."/>
            <person name="Shen Q."/>
            <person name="Grigoriev I.V."/>
            <person name="Kubicek C.P."/>
            <person name="Druzhinina I.S."/>
        </authorList>
    </citation>
    <scope>NUCLEOTIDE SEQUENCE [LARGE SCALE GENOMIC DNA]</scope>
    <source>
        <strain evidence="2 3">CBS 433.97</strain>
    </source>
</reference>
<protein>
    <submittedName>
        <fullName evidence="2">Uncharacterized protein</fullName>
    </submittedName>
</protein>
<evidence type="ECO:0000313" key="3">
    <source>
        <dbReference type="Proteomes" id="UP000240493"/>
    </source>
</evidence>
<evidence type="ECO:0000256" key="1">
    <source>
        <dbReference type="SAM" id="MobiDB-lite"/>
    </source>
</evidence>
<organism evidence="2 3">
    <name type="scientific">Trichoderma asperellum (strain ATCC 204424 / CBS 433.97 / NBRC 101777)</name>
    <dbReference type="NCBI Taxonomy" id="1042311"/>
    <lineage>
        <taxon>Eukaryota</taxon>
        <taxon>Fungi</taxon>
        <taxon>Dikarya</taxon>
        <taxon>Ascomycota</taxon>
        <taxon>Pezizomycotina</taxon>
        <taxon>Sordariomycetes</taxon>
        <taxon>Hypocreomycetidae</taxon>
        <taxon>Hypocreales</taxon>
        <taxon>Hypocreaceae</taxon>
        <taxon>Trichoderma</taxon>
    </lineage>
</organism>
<proteinExistence type="predicted"/>
<dbReference type="EMBL" id="KZ679269">
    <property type="protein sequence ID" value="PTB36995.1"/>
    <property type="molecule type" value="Genomic_DNA"/>
</dbReference>
<keyword evidence="3" id="KW-1185">Reference proteome</keyword>
<feature type="region of interest" description="Disordered" evidence="1">
    <location>
        <begin position="31"/>
        <end position="64"/>
    </location>
</feature>
<dbReference type="Proteomes" id="UP000240493">
    <property type="component" value="Unassembled WGS sequence"/>
</dbReference>
<evidence type="ECO:0000313" key="2">
    <source>
        <dbReference type="EMBL" id="PTB36995.1"/>
    </source>
</evidence>
<feature type="compositionally biased region" description="Acidic residues" evidence="1">
    <location>
        <begin position="48"/>
        <end position="61"/>
    </location>
</feature>
<sequence length="296" mass="31102">MQAVIFLEATTLVQGRAQRLVTFTPGLGQQQAEAGAGADSGSTHCSGDGDDDDDDDDDDGDAATASEIVPIQGLCCARTDYLEAANRCQVSASLYTSPPEASGLSGLMLFAQQSENLSTLAGATHDEVSSASSSASCSLWDPRWELSSPSSMCMYVLVSLTAVVISSKQLLVGTQWAGTCLAAAIAPLSMEHGAWLPYRLPSLKFRGQGRTIEHASGTQSWLNLCFRTSHLFSTAGLMIAAATAATAARPSLFVAFFAPFLPIFYTHSATRPDAAARPESLSGATTVQQSLWPLPL</sequence>
<dbReference type="AlphaFoldDB" id="A0A2T3YWQ8"/>
<accession>A0A2T3YWQ8</accession>